<reference evidence="1 2" key="1">
    <citation type="submission" date="2018-04" db="EMBL/GenBank/DDBJ databases">
        <title>Novel Campyloabacter and Helicobacter Species and Strains.</title>
        <authorList>
            <person name="Mannion A.J."/>
            <person name="Shen Z."/>
            <person name="Fox J.G."/>
        </authorList>
    </citation>
    <scope>NUCLEOTIDE SEQUENCE [LARGE SCALE GENOMIC DNA]</scope>
    <source>
        <strain evidence="1 2">MIT 17-337</strain>
    </source>
</reference>
<dbReference type="Proteomes" id="UP000256379">
    <property type="component" value="Unassembled WGS sequence"/>
</dbReference>
<name>A0A3D8IBL0_9HELI</name>
<dbReference type="AlphaFoldDB" id="A0A3D8IBL0"/>
<evidence type="ECO:0000313" key="1">
    <source>
        <dbReference type="EMBL" id="RDU61941.1"/>
    </source>
</evidence>
<evidence type="ECO:0000313" key="2">
    <source>
        <dbReference type="Proteomes" id="UP000256379"/>
    </source>
</evidence>
<organism evidence="1 2">
    <name type="scientific">Helicobacter didelphidarum</name>
    <dbReference type="NCBI Taxonomy" id="2040648"/>
    <lineage>
        <taxon>Bacteria</taxon>
        <taxon>Pseudomonadati</taxon>
        <taxon>Campylobacterota</taxon>
        <taxon>Epsilonproteobacteria</taxon>
        <taxon>Campylobacterales</taxon>
        <taxon>Helicobacteraceae</taxon>
        <taxon>Helicobacter</taxon>
    </lineage>
</organism>
<gene>
    <name evidence="1" type="ORF">CQA53_09685</name>
</gene>
<comment type="caution">
    <text evidence="1">The sequence shown here is derived from an EMBL/GenBank/DDBJ whole genome shotgun (WGS) entry which is preliminary data.</text>
</comment>
<sequence length="87" mass="10436">MKIPKVYDKAYKEYEYKDYGVGRFQYIYRYCDTIAKDKKIVLYKALYTPAKMKKIEIEIASGLDSVIEEREVLKIFLINESLKDYDE</sequence>
<accession>A0A3D8IBL0</accession>
<keyword evidence="2" id="KW-1185">Reference proteome</keyword>
<dbReference type="RefSeq" id="WP_115543794.1">
    <property type="nucleotide sequence ID" value="NZ_NXLQ01000038.1"/>
</dbReference>
<protein>
    <submittedName>
        <fullName evidence="1">Uncharacterized protein</fullName>
    </submittedName>
</protein>
<dbReference type="EMBL" id="NXLQ01000038">
    <property type="protein sequence ID" value="RDU61941.1"/>
    <property type="molecule type" value="Genomic_DNA"/>
</dbReference>
<proteinExistence type="predicted"/>